<feature type="domain" description="Agd3 CBM87" evidence="3">
    <location>
        <begin position="83"/>
        <end position="297"/>
    </location>
</feature>
<dbReference type="InterPro" id="IPR056827">
    <property type="entry name" value="CBM87_Agd3"/>
</dbReference>
<feature type="domain" description="Agd3 deacetylase" evidence="2">
    <location>
        <begin position="311"/>
        <end position="692"/>
    </location>
</feature>
<dbReference type="Pfam" id="PF25115">
    <property type="entry name" value="Agd3_CE"/>
    <property type="match status" value="1"/>
</dbReference>
<evidence type="ECO:0000259" key="2">
    <source>
        <dbReference type="Pfam" id="PF25115"/>
    </source>
</evidence>
<keyword evidence="1" id="KW-0732">Signal</keyword>
<name>A0A420IGQ6_9PEZI</name>
<dbReference type="Pfam" id="PF25117">
    <property type="entry name" value="Agd3_C"/>
    <property type="match status" value="1"/>
</dbReference>
<feature type="chain" id="PRO_5019235027" evidence="1">
    <location>
        <begin position="23"/>
        <end position="765"/>
    </location>
</feature>
<evidence type="ECO:0000256" key="1">
    <source>
        <dbReference type="SAM" id="SignalP"/>
    </source>
</evidence>
<evidence type="ECO:0000313" key="6">
    <source>
        <dbReference type="Proteomes" id="UP000285326"/>
    </source>
</evidence>
<dbReference type="InterPro" id="IPR056826">
    <property type="entry name" value="Agd3_CE"/>
</dbReference>
<evidence type="ECO:0000313" key="5">
    <source>
        <dbReference type="EMBL" id="RKF73738.1"/>
    </source>
</evidence>
<organism evidence="5 6">
    <name type="scientific">Golovinomyces cichoracearum</name>
    <dbReference type="NCBI Taxonomy" id="62708"/>
    <lineage>
        <taxon>Eukaryota</taxon>
        <taxon>Fungi</taxon>
        <taxon>Dikarya</taxon>
        <taxon>Ascomycota</taxon>
        <taxon>Pezizomycotina</taxon>
        <taxon>Leotiomycetes</taxon>
        <taxon>Erysiphales</taxon>
        <taxon>Erysiphaceae</taxon>
        <taxon>Golovinomyces</taxon>
    </lineage>
</organism>
<reference evidence="5 6" key="1">
    <citation type="journal article" date="2018" name="BMC Genomics">
        <title>Comparative genome analyses reveal sequence features reflecting distinct modes of host-adaptation between dicot and monocot powdery mildew.</title>
        <authorList>
            <person name="Wu Y."/>
            <person name="Ma X."/>
            <person name="Pan Z."/>
            <person name="Kale S.D."/>
            <person name="Song Y."/>
            <person name="King H."/>
            <person name="Zhang Q."/>
            <person name="Presley C."/>
            <person name="Deng X."/>
            <person name="Wei C.I."/>
            <person name="Xiao S."/>
        </authorList>
    </citation>
    <scope>NUCLEOTIDE SEQUENCE [LARGE SCALE GENOMIC DNA]</scope>
    <source>
        <strain evidence="5">UMSG1</strain>
    </source>
</reference>
<protein>
    <submittedName>
        <fullName evidence="5">Putative extracellular serine-rich protein</fullName>
    </submittedName>
</protein>
<dbReference type="AlphaFoldDB" id="A0A420IGQ6"/>
<feature type="domain" description="Agd3 C-terminal" evidence="4">
    <location>
        <begin position="700"/>
        <end position="763"/>
    </location>
</feature>
<dbReference type="InterPro" id="IPR056825">
    <property type="entry name" value="Agd3_C"/>
</dbReference>
<feature type="signal peptide" evidence="1">
    <location>
        <begin position="1"/>
        <end position="22"/>
    </location>
</feature>
<dbReference type="PANTHER" id="PTHR31002:SF34">
    <property type="entry name" value="CELL WALL PROTEIN CWP1-RELATED"/>
    <property type="match status" value="1"/>
</dbReference>
<dbReference type="Proteomes" id="UP000285326">
    <property type="component" value="Unassembled WGS sequence"/>
</dbReference>
<dbReference type="InterPro" id="IPR050788">
    <property type="entry name" value="Yeast_SRP1/TIP1_CWP"/>
</dbReference>
<dbReference type="Pfam" id="PF25116">
    <property type="entry name" value="CBM87_Agd3"/>
    <property type="match status" value="1"/>
</dbReference>
<evidence type="ECO:0000259" key="3">
    <source>
        <dbReference type="Pfam" id="PF25116"/>
    </source>
</evidence>
<sequence length="765" mass="83865">MLLGFFLHLLALDLLSVFSAAALLPKSQSSSKTVHVVDSSRISSGNPAFSELDQNGQKVDNAVIDGSRTVSTDNRLAKSVSNVKSTVLILARDMNSAYSVSSGLNGYGIPHEVRVVPKTGILLPILNESDSQGNYGAIFVVSDVTYDYGGTLGFQSAITGDQWTAIFDYQVNFGVRLVRLDVFPSAEFGTTTSSGGCCDNGIEQMISISDTSLFPTAGLKTFAGVSTKGLWHYPATISNSSFTTEFAQVAPSRSYPNVTTAGVINSFPGRQQMAWFLGFSTEWSATSNFLQHASIHWATRGLYLGYRRLNLNTQVDDVFLASDIYSPPGETLQIVPSDLEQHVSWTATVNERLSNGSNWFIELGHNGNGNIETAVDIGNASCGIGPKEYKEQIDTPLEWAKPPGTGVDLWPSTPADFPYGTECTNVDALRMWFSNPDNLNAFAHVSHTFTHEDQNNATYHDVFQEISWNKAWLKQVGIDSAARFSDRGIIPPAITGLHNADALKAWLDNGIVNVVGEFYENLSLSLVFSLTTYLGDNTRPVLLNHVNEMWPLITTVADNGYDGVVIVPRWATNIFYNCNLPDCTVLEWINTSTGRGDFDTLLAVERETNIRNLLGLHRDPFMFHQANLDYGNAEEITINGVTQKLSLFQAWVETMIQEITRLVTWPVLSLKHDDIATAFIDRMTRDLCQPLLTWNTDPNSSTITGITLTANNNNKCNAKIPVTVPVDVTDLHGFTTEQIGSDPLTIWASLSGSAVSFDFVKPISI</sequence>
<accession>A0A420IGQ6</accession>
<proteinExistence type="predicted"/>
<dbReference type="EMBL" id="MCBS01024295">
    <property type="protein sequence ID" value="RKF73738.1"/>
    <property type="molecule type" value="Genomic_DNA"/>
</dbReference>
<evidence type="ECO:0000259" key="4">
    <source>
        <dbReference type="Pfam" id="PF25117"/>
    </source>
</evidence>
<dbReference type="PANTHER" id="PTHR31002">
    <property type="entry name" value="SERIPAUPERIN"/>
    <property type="match status" value="1"/>
</dbReference>
<gene>
    <name evidence="5" type="ORF">GcM1_242007</name>
</gene>
<comment type="caution">
    <text evidence="5">The sequence shown here is derived from an EMBL/GenBank/DDBJ whole genome shotgun (WGS) entry which is preliminary data.</text>
</comment>